<evidence type="ECO:0000256" key="9">
    <source>
        <dbReference type="SAM" id="Coils"/>
    </source>
</evidence>
<evidence type="ECO:0000256" key="4">
    <source>
        <dbReference type="ARBA" id="ARBA00022679"/>
    </source>
</evidence>
<protein>
    <recommendedName>
        <fullName evidence="2">histidine kinase</fullName>
        <ecNumber evidence="2">2.7.13.3</ecNumber>
    </recommendedName>
</protein>
<dbReference type="InterPro" id="IPR050482">
    <property type="entry name" value="Sensor_HK_TwoCompSys"/>
</dbReference>
<evidence type="ECO:0000256" key="7">
    <source>
        <dbReference type="ARBA" id="ARBA00022840"/>
    </source>
</evidence>
<evidence type="ECO:0000256" key="10">
    <source>
        <dbReference type="SAM" id="MobiDB-lite"/>
    </source>
</evidence>
<keyword evidence="8" id="KW-0902">Two-component regulatory system</keyword>
<accession>A0A4Q5J476</accession>
<dbReference type="InterPro" id="IPR011712">
    <property type="entry name" value="Sig_transdc_His_kin_sub3_dim/P"/>
</dbReference>
<dbReference type="GO" id="GO:0000155">
    <property type="term" value="F:phosphorelay sensor kinase activity"/>
    <property type="evidence" value="ECO:0007669"/>
    <property type="project" value="InterPro"/>
</dbReference>
<proteinExistence type="predicted"/>
<keyword evidence="4" id="KW-0808">Transferase</keyword>
<dbReference type="EMBL" id="SDPU01000018">
    <property type="protein sequence ID" value="RYU13460.1"/>
    <property type="molecule type" value="Genomic_DNA"/>
</dbReference>
<keyword evidence="5" id="KW-0547">Nucleotide-binding</keyword>
<dbReference type="Pfam" id="PF02518">
    <property type="entry name" value="HATPase_c"/>
    <property type="match status" value="1"/>
</dbReference>
<evidence type="ECO:0000256" key="3">
    <source>
        <dbReference type="ARBA" id="ARBA00022553"/>
    </source>
</evidence>
<keyword evidence="9" id="KW-0175">Coiled coil</keyword>
<feature type="coiled-coil region" evidence="9">
    <location>
        <begin position="197"/>
        <end position="234"/>
    </location>
</feature>
<dbReference type="Gene3D" id="3.30.450.40">
    <property type="match status" value="1"/>
</dbReference>
<dbReference type="SUPFAM" id="SSF55874">
    <property type="entry name" value="ATPase domain of HSP90 chaperone/DNA topoisomerase II/histidine kinase"/>
    <property type="match status" value="1"/>
</dbReference>
<dbReference type="GO" id="GO:0046983">
    <property type="term" value="F:protein dimerization activity"/>
    <property type="evidence" value="ECO:0007669"/>
    <property type="project" value="InterPro"/>
</dbReference>
<evidence type="ECO:0000256" key="1">
    <source>
        <dbReference type="ARBA" id="ARBA00000085"/>
    </source>
</evidence>
<evidence type="ECO:0000256" key="8">
    <source>
        <dbReference type="ARBA" id="ARBA00023012"/>
    </source>
</evidence>
<evidence type="ECO:0000256" key="5">
    <source>
        <dbReference type="ARBA" id="ARBA00022741"/>
    </source>
</evidence>
<keyword evidence="14" id="KW-1185">Reference proteome</keyword>
<evidence type="ECO:0000259" key="11">
    <source>
        <dbReference type="Pfam" id="PF02518"/>
    </source>
</evidence>
<keyword evidence="3" id="KW-0597">Phosphoprotein</keyword>
<evidence type="ECO:0000259" key="12">
    <source>
        <dbReference type="Pfam" id="PF07730"/>
    </source>
</evidence>
<dbReference type="SUPFAM" id="SSF55781">
    <property type="entry name" value="GAF domain-like"/>
    <property type="match status" value="1"/>
</dbReference>
<dbReference type="Proteomes" id="UP000291189">
    <property type="component" value="Unassembled WGS sequence"/>
</dbReference>
<evidence type="ECO:0000313" key="14">
    <source>
        <dbReference type="Proteomes" id="UP000291189"/>
    </source>
</evidence>
<dbReference type="NCBIfam" id="NF047786">
    <property type="entry name" value="his_kin_MadS"/>
    <property type="match status" value="1"/>
</dbReference>
<dbReference type="InterPro" id="IPR029016">
    <property type="entry name" value="GAF-like_dom_sf"/>
</dbReference>
<dbReference type="PANTHER" id="PTHR24421">
    <property type="entry name" value="NITRATE/NITRITE SENSOR PROTEIN NARX-RELATED"/>
    <property type="match status" value="1"/>
</dbReference>
<dbReference type="Pfam" id="PF07730">
    <property type="entry name" value="HisKA_3"/>
    <property type="match status" value="1"/>
</dbReference>
<organism evidence="13 14">
    <name type="scientific">Nocardioides iriomotensis</name>
    <dbReference type="NCBI Taxonomy" id="715784"/>
    <lineage>
        <taxon>Bacteria</taxon>
        <taxon>Bacillati</taxon>
        <taxon>Actinomycetota</taxon>
        <taxon>Actinomycetes</taxon>
        <taxon>Propionibacteriales</taxon>
        <taxon>Nocardioidaceae</taxon>
        <taxon>Nocardioides</taxon>
    </lineage>
</organism>
<dbReference type="GO" id="GO:0005524">
    <property type="term" value="F:ATP binding"/>
    <property type="evidence" value="ECO:0007669"/>
    <property type="project" value="UniProtKB-KW"/>
</dbReference>
<dbReference type="InterPro" id="IPR036890">
    <property type="entry name" value="HATPase_C_sf"/>
</dbReference>
<feature type="domain" description="Histidine kinase/HSP90-like ATPase" evidence="11">
    <location>
        <begin position="359"/>
        <end position="458"/>
    </location>
</feature>
<dbReference type="RefSeq" id="WP_129986421.1">
    <property type="nucleotide sequence ID" value="NZ_SDPU01000018.1"/>
</dbReference>
<dbReference type="EC" id="2.7.13.3" evidence="2"/>
<dbReference type="Gene3D" id="3.30.565.10">
    <property type="entry name" value="Histidine kinase-like ATPase, C-terminal domain"/>
    <property type="match status" value="1"/>
</dbReference>
<evidence type="ECO:0000256" key="2">
    <source>
        <dbReference type="ARBA" id="ARBA00012438"/>
    </source>
</evidence>
<reference evidence="13 14" key="1">
    <citation type="submission" date="2019-01" db="EMBL/GenBank/DDBJ databases">
        <title>Nocardioides guangzhouensis sp. nov., an actinobacterium isolated from soil.</title>
        <authorList>
            <person name="Fu Y."/>
            <person name="Cai Y."/>
            <person name="Lin Z."/>
            <person name="Chen P."/>
        </authorList>
    </citation>
    <scope>NUCLEOTIDE SEQUENCE [LARGE SCALE GENOMIC DNA]</scope>
    <source>
        <strain evidence="13 14">NBRC 105384</strain>
    </source>
</reference>
<feature type="compositionally biased region" description="Basic and acidic residues" evidence="10">
    <location>
        <begin position="7"/>
        <end position="17"/>
    </location>
</feature>
<dbReference type="Gene3D" id="1.20.5.1930">
    <property type="match status" value="1"/>
</dbReference>
<evidence type="ECO:0000256" key="6">
    <source>
        <dbReference type="ARBA" id="ARBA00022777"/>
    </source>
</evidence>
<keyword evidence="6 13" id="KW-0418">Kinase</keyword>
<dbReference type="GO" id="GO:0016020">
    <property type="term" value="C:membrane"/>
    <property type="evidence" value="ECO:0007669"/>
    <property type="project" value="InterPro"/>
</dbReference>
<dbReference type="InterPro" id="IPR003594">
    <property type="entry name" value="HATPase_dom"/>
</dbReference>
<comment type="caution">
    <text evidence="13">The sequence shown here is derived from an EMBL/GenBank/DDBJ whole genome shotgun (WGS) entry which is preliminary data.</text>
</comment>
<dbReference type="PANTHER" id="PTHR24421:SF10">
    <property type="entry name" value="NITRATE_NITRITE SENSOR PROTEIN NARQ"/>
    <property type="match status" value="1"/>
</dbReference>
<comment type="catalytic activity">
    <reaction evidence="1">
        <text>ATP + protein L-histidine = ADP + protein N-phospho-L-histidine.</text>
        <dbReference type="EC" id="2.7.13.3"/>
    </reaction>
</comment>
<feature type="region of interest" description="Disordered" evidence="10">
    <location>
        <begin position="1"/>
        <end position="20"/>
    </location>
</feature>
<sequence>MTSDPVGDERPGPKRPDLVTLTGVRSGKRSYYRAYVRSDERLQRAVRAMDSISRALVRTVEGPRGLLEEVARAAAQHLEAEWTILALGDGHLTGARPRFLVVDATGEVFGSDGELPGQVRRELGAIRAGHAVRAFDDSRWVRVPMSLEGRQVGSLAGLHGLEVQPEPSDLSVLRILANQAAVSLHTSEQYQAGLTLHRRAQRLYDEATAQAQHLAERTRELRQAEQRLVLAHQRELLDAERHRIARELHDSVTQYVLSAGMAVEVARGDVDAYATGARDGSPEGARRVLEQLETAKKLSQEAVDQLRRAIYALHQTPRETVSTLPELLQEVTEHHRPQLDVGLHVEGDVVMLGNDADHEIARAVGEAMFNVATHARATRAAVRLRYRTDEILVSVADNGQGTPAELSRMLRVERRGSPDGRHRGLANIETRIVELGGTVAFRRARLGGVRVEMRVPLPLPANPRRGIINELVGTGRPASTDVDQEA</sequence>
<dbReference type="AlphaFoldDB" id="A0A4Q5J476"/>
<keyword evidence="7" id="KW-0067">ATP-binding</keyword>
<dbReference type="OrthoDB" id="5241249at2"/>
<feature type="domain" description="Signal transduction histidine kinase subgroup 3 dimerisation and phosphoacceptor" evidence="12">
    <location>
        <begin position="240"/>
        <end position="316"/>
    </location>
</feature>
<evidence type="ECO:0000313" key="13">
    <source>
        <dbReference type="EMBL" id="RYU13460.1"/>
    </source>
</evidence>
<name>A0A4Q5J476_9ACTN</name>
<gene>
    <name evidence="13" type="ORF">ETU37_06420</name>
</gene>